<dbReference type="STRING" id="933084.A0A067QAZ5"/>
<dbReference type="AlphaFoldDB" id="A0A067QAZ5"/>
<dbReference type="InParanoid" id="A0A067QAZ5"/>
<dbReference type="OrthoDB" id="3256413at2759"/>
<dbReference type="HOGENOM" id="CLU_007279_3_1_1"/>
<dbReference type="EMBL" id="KL197709">
    <property type="protein sequence ID" value="KDQ64233.1"/>
    <property type="molecule type" value="Genomic_DNA"/>
</dbReference>
<name>A0A067QAZ5_9AGAM</name>
<keyword evidence="2" id="KW-1185">Reference proteome</keyword>
<sequence length="527" mass="59128">MSVESGERSEGTRIGMEEFEMRQSNTCRLLREVVDLSVELQYKIELDVTKMSDNPSSNLSVGERLSRLKAHQEAWKNLEWRQEVPLPPLDPDIWELQGGVLAQGKCEQGLTVTQLGGDSRGIPTREWDVKNLGFAISDLAMDPAQDLLVLIEVHDVQGPPVPEYVCRTHLRKLSSGQPHNLASWCPDGFLTHQPEDFSPTWRYKIQIAGQMLGLAFGGHELVVWNWMTGTIMRRLTSNLWWNDCDSFAFISDKYLALAHPDSLGPCLKVFSMDIPSDTWTTLEAATPTCTFHYPHLKNAARTPRIRIDSSTSRLPPPNSNVPFYANPESDIMLLTLDDHVDPLFHVIPTACLLKHAKNAASTLFGEGLDVLWEEWGSETRFLAKEGRDRFMLCVSGTKFALSKAFTTEDDENTLSSPVIMLYDFNPIPLRRELASSVPASNSYGSRSEEEVKEERNVRLVMRSTLDIGGKLWKKPPVTCLPYRQTTAVLPKELAKGGGFRHVMMSEDALILVAHVGRSDVAYGVLTF</sequence>
<evidence type="ECO:0000313" key="2">
    <source>
        <dbReference type="Proteomes" id="UP000027265"/>
    </source>
</evidence>
<dbReference type="Proteomes" id="UP000027265">
    <property type="component" value="Unassembled WGS sequence"/>
</dbReference>
<reference evidence="2" key="1">
    <citation type="journal article" date="2014" name="Proc. Natl. Acad. Sci. U.S.A.">
        <title>Extensive sampling of basidiomycete genomes demonstrates inadequacy of the white-rot/brown-rot paradigm for wood decay fungi.</title>
        <authorList>
            <person name="Riley R."/>
            <person name="Salamov A.A."/>
            <person name="Brown D.W."/>
            <person name="Nagy L.G."/>
            <person name="Floudas D."/>
            <person name="Held B.W."/>
            <person name="Levasseur A."/>
            <person name="Lombard V."/>
            <person name="Morin E."/>
            <person name="Otillar R."/>
            <person name="Lindquist E.A."/>
            <person name="Sun H."/>
            <person name="LaButti K.M."/>
            <person name="Schmutz J."/>
            <person name="Jabbour D."/>
            <person name="Luo H."/>
            <person name="Baker S.E."/>
            <person name="Pisabarro A.G."/>
            <person name="Walton J.D."/>
            <person name="Blanchette R.A."/>
            <person name="Henrissat B."/>
            <person name="Martin F."/>
            <person name="Cullen D."/>
            <person name="Hibbett D.S."/>
            <person name="Grigoriev I.V."/>
        </authorList>
    </citation>
    <scope>NUCLEOTIDE SEQUENCE [LARGE SCALE GENOMIC DNA]</scope>
    <source>
        <strain evidence="2">MUCL 33604</strain>
    </source>
</reference>
<evidence type="ECO:0000313" key="1">
    <source>
        <dbReference type="EMBL" id="KDQ64233.1"/>
    </source>
</evidence>
<proteinExistence type="predicted"/>
<protein>
    <submittedName>
        <fullName evidence="1">Uncharacterized protein</fullName>
    </submittedName>
</protein>
<organism evidence="1 2">
    <name type="scientific">Jaapia argillacea MUCL 33604</name>
    <dbReference type="NCBI Taxonomy" id="933084"/>
    <lineage>
        <taxon>Eukaryota</taxon>
        <taxon>Fungi</taxon>
        <taxon>Dikarya</taxon>
        <taxon>Basidiomycota</taxon>
        <taxon>Agaricomycotina</taxon>
        <taxon>Agaricomycetes</taxon>
        <taxon>Agaricomycetidae</taxon>
        <taxon>Jaapiales</taxon>
        <taxon>Jaapiaceae</taxon>
        <taxon>Jaapia</taxon>
    </lineage>
</organism>
<gene>
    <name evidence="1" type="ORF">JAAARDRAFT_683245</name>
</gene>
<accession>A0A067QAZ5</accession>